<name>A0A9P4PUH6_9PLEO</name>
<sequence length="401" mass="44485">MIRFYNGPWDPVSNPDGLVNLGTAENSLMLDDIATFINGQQIQFTGEAFDYSEAWGSLRLRKAVSGFINTHFKPHTPTQAENITISNGCSALFNALGNVLADPGDGVLLTKPCYIAFGSDFGLLGGMTPVFIPSKDIDQFTPDILPQYEAALKSAKDRGIKVKVLVLCNPHNPLGRCYPPSTLTDILSFCNTHKIHLVTDEVYAMSVYSEDGTPFTSVLSLDWQKYIDPTYFHHVYGMSKDFASGGLRIGSLWTLNTELHRAVSALANFHHSGTVNALLACRILEDTSFTTSYMAKSRQRVAEAGLLARALLDEAEIPHAPANAGFFLWINLAPWLREEDGDDGWARERRLMERLIGERVFIAGGQMQNAEEPGWFRFVFTRKENLVREGVKRLKNVCGIA</sequence>
<evidence type="ECO:0000313" key="4">
    <source>
        <dbReference type="Proteomes" id="UP000799764"/>
    </source>
</evidence>
<dbReference type="InterPro" id="IPR015422">
    <property type="entry name" value="PyrdxlP-dep_Trfase_small"/>
</dbReference>
<feature type="domain" description="Aminotransferase class I/classII large" evidence="2">
    <location>
        <begin position="19"/>
        <end position="394"/>
    </location>
</feature>
<proteinExistence type="predicted"/>
<dbReference type="Gene3D" id="3.90.1150.10">
    <property type="entry name" value="Aspartate Aminotransferase, domain 1"/>
    <property type="match status" value="1"/>
</dbReference>
<dbReference type="CDD" id="cd00609">
    <property type="entry name" value="AAT_like"/>
    <property type="match status" value="1"/>
</dbReference>
<keyword evidence="4" id="KW-1185">Reference proteome</keyword>
<dbReference type="InterPro" id="IPR015424">
    <property type="entry name" value="PyrdxlP-dep_Trfase"/>
</dbReference>
<keyword evidence="1" id="KW-0663">Pyridoxal phosphate</keyword>
<dbReference type="PANTHER" id="PTHR43795">
    <property type="entry name" value="BIFUNCTIONAL ASPARTATE AMINOTRANSFERASE AND GLUTAMATE/ASPARTATE-PREPHENATE AMINOTRANSFERASE-RELATED"/>
    <property type="match status" value="1"/>
</dbReference>
<comment type="caution">
    <text evidence="3">The sequence shown here is derived from an EMBL/GenBank/DDBJ whole genome shotgun (WGS) entry which is preliminary data.</text>
</comment>
<dbReference type="InterPro" id="IPR015421">
    <property type="entry name" value="PyrdxlP-dep_Trfase_major"/>
</dbReference>
<evidence type="ECO:0000313" key="3">
    <source>
        <dbReference type="EMBL" id="KAF2449563.1"/>
    </source>
</evidence>
<gene>
    <name evidence="3" type="ORF">P171DRAFT_460797</name>
</gene>
<dbReference type="EMBL" id="MU001494">
    <property type="protein sequence ID" value="KAF2449563.1"/>
    <property type="molecule type" value="Genomic_DNA"/>
</dbReference>
<dbReference type="Gene3D" id="3.40.640.10">
    <property type="entry name" value="Type I PLP-dependent aspartate aminotransferase-like (Major domain)"/>
    <property type="match status" value="1"/>
</dbReference>
<dbReference type="Proteomes" id="UP000799764">
    <property type="component" value="Unassembled WGS sequence"/>
</dbReference>
<accession>A0A9P4PUH6</accession>
<dbReference type="InterPro" id="IPR050478">
    <property type="entry name" value="Ethylene_sulfur-biosynth"/>
</dbReference>
<dbReference type="AlphaFoldDB" id="A0A9P4PUH6"/>
<dbReference type="SUPFAM" id="SSF53383">
    <property type="entry name" value="PLP-dependent transferases"/>
    <property type="match status" value="1"/>
</dbReference>
<dbReference type="GO" id="GO:0008483">
    <property type="term" value="F:transaminase activity"/>
    <property type="evidence" value="ECO:0007669"/>
    <property type="project" value="UniProtKB-KW"/>
</dbReference>
<keyword evidence="3" id="KW-0808">Transferase</keyword>
<evidence type="ECO:0000256" key="1">
    <source>
        <dbReference type="ARBA" id="ARBA00022898"/>
    </source>
</evidence>
<keyword evidence="3" id="KW-0032">Aminotransferase</keyword>
<evidence type="ECO:0000259" key="2">
    <source>
        <dbReference type="Pfam" id="PF00155"/>
    </source>
</evidence>
<dbReference type="Pfam" id="PF00155">
    <property type="entry name" value="Aminotran_1_2"/>
    <property type="match status" value="1"/>
</dbReference>
<dbReference type="GO" id="GO:0030170">
    <property type="term" value="F:pyridoxal phosphate binding"/>
    <property type="evidence" value="ECO:0007669"/>
    <property type="project" value="InterPro"/>
</dbReference>
<dbReference type="OrthoDB" id="7042322at2759"/>
<protein>
    <submittedName>
        <fullName evidence="3">Aminotransferase</fullName>
    </submittedName>
</protein>
<reference evidence="3" key="1">
    <citation type="journal article" date="2020" name="Stud. Mycol.">
        <title>101 Dothideomycetes genomes: a test case for predicting lifestyles and emergence of pathogens.</title>
        <authorList>
            <person name="Haridas S."/>
            <person name="Albert R."/>
            <person name="Binder M."/>
            <person name="Bloem J."/>
            <person name="Labutti K."/>
            <person name="Salamov A."/>
            <person name="Andreopoulos B."/>
            <person name="Baker S."/>
            <person name="Barry K."/>
            <person name="Bills G."/>
            <person name="Bluhm B."/>
            <person name="Cannon C."/>
            <person name="Castanera R."/>
            <person name="Culley D."/>
            <person name="Daum C."/>
            <person name="Ezra D."/>
            <person name="Gonzalez J."/>
            <person name="Henrissat B."/>
            <person name="Kuo A."/>
            <person name="Liang C."/>
            <person name="Lipzen A."/>
            <person name="Lutzoni F."/>
            <person name="Magnuson J."/>
            <person name="Mondo S."/>
            <person name="Nolan M."/>
            <person name="Ohm R."/>
            <person name="Pangilinan J."/>
            <person name="Park H.-J."/>
            <person name="Ramirez L."/>
            <person name="Alfaro M."/>
            <person name="Sun H."/>
            <person name="Tritt A."/>
            <person name="Yoshinaga Y."/>
            <person name="Zwiers L.-H."/>
            <person name="Turgeon B."/>
            <person name="Goodwin S."/>
            <person name="Spatafora J."/>
            <person name="Crous P."/>
            <person name="Grigoriev I."/>
        </authorList>
    </citation>
    <scope>NUCLEOTIDE SEQUENCE</scope>
    <source>
        <strain evidence="3">CBS 690.94</strain>
    </source>
</reference>
<dbReference type="InterPro" id="IPR004839">
    <property type="entry name" value="Aminotransferase_I/II_large"/>
</dbReference>
<dbReference type="GO" id="GO:0006520">
    <property type="term" value="P:amino acid metabolic process"/>
    <property type="evidence" value="ECO:0007669"/>
    <property type="project" value="TreeGrafter"/>
</dbReference>
<organism evidence="3 4">
    <name type="scientific">Karstenula rhodostoma CBS 690.94</name>
    <dbReference type="NCBI Taxonomy" id="1392251"/>
    <lineage>
        <taxon>Eukaryota</taxon>
        <taxon>Fungi</taxon>
        <taxon>Dikarya</taxon>
        <taxon>Ascomycota</taxon>
        <taxon>Pezizomycotina</taxon>
        <taxon>Dothideomycetes</taxon>
        <taxon>Pleosporomycetidae</taxon>
        <taxon>Pleosporales</taxon>
        <taxon>Massarineae</taxon>
        <taxon>Didymosphaeriaceae</taxon>
        <taxon>Karstenula</taxon>
    </lineage>
</organism>
<dbReference type="PANTHER" id="PTHR43795:SF39">
    <property type="entry name" value="AMINOTRANSFERASE CLASS I_CLASSII DOMAIN-CONTAINING PROTEIN"/>
    <property type="match status" value="1"/>
</dbReference>
<dbReference type="PRINTS" id="PR00753">
    <property type="entry name" value="ACCSYNTHASE"/>
</dbReference>